<feature type="domain" description="Protein kinase" evidence="8">
    <location>
        <begin position="21"/>
        <end position="281"/>
    </location>
</feature>
<dbReference type="PROSITE" id="PS50022">
    <property type="entry name" value="FA58C_3"/>
    <property type="match status" value="1"/>
</dbReference>
<keyword evidence="2 6" id="KW-0547">Nucleotide-binding</keyword>
<dbReference type="EMBL" id="BOMG01000064">
    <property type="protein sequence ID" value="GID56873.1"/>
    <property type="molecule type" value="Genomic_DNA"/>
</dbReference>
<keyword evidence="5" id="KW-0675">Receptor</keyword>
<keyword evidence="3" id="KW-0418">Kinase</keyword>
<organism evidence="10 11">
    <name type="scientific">Actinoplanes couchii</name>
    <dbReference type="NCBI Taxonomy" id="403638"/>
    <lineage>
        <taxon>Bacteria</taxon>
        <taxon>Bacillati</taxon>
        <taxon>Actinomycetota</taxon>
        <taxon>Actinomycetes</taxon>
        <taxon>Micromonosporales</taxon>
        <taxon>Micromonosporaceae</taxon>
        <taxon>Actinoplanes</taxon>
    </lineage>
</organism>
<dbReference type="InterPro" id="IPR000719">
    <property type="entry name" value="Prot_kinase_dom"/>
</dbReference>
<dbReference type="Gene3D" id="2.60.120.260">
    <property type="entry name" value="Galactose-binding domain-like"/>
    <property type="match status" value="1"/>
</dbReference>
<evidence type="ECO:0000256" key="4">
    <source>
        <dbReference type="ARBA" id="ARBA00022840"/>
    </source>
</evidence>
<dbReference type="InterPro" id="IPR017441">
    <property type="entry name" value="Protein_kinase_ATP_BS"/>
</dbReference>
<evidence type="ECO:0000256" key="1">
    <source>
        <dbReference type="ARBA" id="ARBA00022679"/>
    </source>
</evidence>
<evidence type="ECO:0000256" key="2">
    <source>
        <dbReference type="ARBA" id="ARBA00022741"/>
    </source>
</evidence>
<evidence type="ECO:0000313" key="10">
    <source>
        <dbReference type="EMBL" id="GID56873.1"/>
    </source>
</evidence>
<dbReference type="CDD" id="cd14014">
    <property type="entry name" value="STKc_PknB_like"/>
    <property type="match status" value="1"/>
</dbReference>
<dbReference type="InterPro" id="IPR008979">
    <property type="entry name" value="Galactose-bd-like_sf"/>
</dbReference>
<dbReference type="InterPro" id="IPR008271">
    <property type="entry name" value="Ser/Thr_kinase_AS"/>
</dbReference>
<evidence type="ECO:0000313" key="11">
    <source>
        <dbReference type="Proteomes" id="UP000612282"/>
    </source>
</evidence>
<sequence>MDTAFRVNPLSDADPEKIGAYQLLGRLGTGGMAVVYLAEDPDGTPVAVKLIHPALAADAEFSGRFRGEVERARQVPSFCTAEFLDADLDHDPPYLVVEYVDGPTLTEVVEERGPLRGGALHSLAVGVATALTGIHGAGVIHRDLKPDNVLLPPGSPKVIDFGISQPLVATSQFTRADVLVGTVAYMAPERFADDRRDAPVTPAADVFAWACVIAYAGTGRTPFGGDSLPVTVARIMSRQPDLDGLPDPLRAILRLALSKQPADRPTAADLLAMLVGEMPVPQGAEPAGEKPAPARARWPIFVPAGFLSAAGLIAVVMVANYGDTVIDVPRAAPPASVGSPAPVSGVDAGPSPSVMPSPGRSSRRSQPPAPVEVPSAGPAVSRSSASPSRSKVRGTANPTGRNLALGRPATASSSESPPFVADSAVDGNPETRWSSTFSDPQWLSVDLGGTYRISEVELWWEVAYATDYRIEVSLDGVDWTTVRSITGGTGGNVTVLMGGVPGRFVRMFGTKRAVEYGYSLFEMEVR</sequence>
<evidence type="ECO:0000259" key="9">
    <source>
        <dbReference type="PROSITE" id="PS50022"/>
    </source>
</evidence>
<evidence type="ECO:0000256" key="6">
    <source>
        <dbReference type="PROSITE-ProRule" id="PRU10141"/>
    </source>
</evidence>
<feature type="region of interest" description="Disordered" evidence="7">
    <location>
        <begin position="332"/>
        <end position="437"/>
    </location>
</feature>
<evidence type="ECO:0008006" key="12">
    <source>
        <dbReference type="Google" id="ProtNLM"/>
    </source>
</evidence>
<name>A0ABQ3XEG2_9ACTN</name>
<evidence type="ECO:0000259" key="8">
    <source>
        <dbReference type="PROSITE" id="PS50011"/>
    </source>
</evidence>
<dbReference type="SUPFAM" id="SSF56112">
    <property type="entry name" value="Protein kinase-like (PK-like)"/>
    <property type="match status" value="1"/>
</dbReference>
<dbReference type="PROSITE" id="PS50011">
    <property type="entry name" value="PROTEIN_KINASE_DOM"/>
    <property type="match status" value="1"/>
</dbReference>
<feature type="compositionally biased region" description="Low complexity" evidence="7">
    <location>
        <begin position="333"/>
        <end position="366"/>
    </location>
</feature>
<keyword evidence="11" id="KW-1185">Reference proteome</keyword>
<dbReference type="PROSITE" id="PS00108">
    <property type="entry name" value="PROTEIN_KINASE_ST"/>
    <property type="match status" value="1"/>
</dbReference>
<dbReference type="InterPro" id="IPR011009">
    <property type="entry name" value="Kinase-like_dom_sf"/>
</dbReference>
<reference evidence="10 11" key="1">
    <citation type="submission" date="2021-01" db="EMBL/GenBank/DDBJ databases">
        <title>Whole genome shotgun sequence of Actinoplanes couchii NBRC 106145.</title>
        <authorList>
            <person name="Komaki H."/>
            <person name="Tamura T."/>
        </authorList>
    </citation>
    <scope>NUCLEOTIDE SEQUENCE [LARGE SCALE GENOMIC DNA]</scope>
    <source>
        <strain evidence="10 11">NBRC 106145</strain>
    </source>
</reference>
<dbReference type="Pfam" id="PF00069">
    <property type="entry name" value="Pkinase"/>
    <property type="match status" value="1"/>
</dbReference>
<dbReference type="Gene3D" id="3.30.200.20">
    <property type="entry name" value="Phosphorylase Kinase, domain 1"/>
    <property type="match status" value="1"/>
</dbReference>
<dbReference type="PANTHER" id="PTHR43289:SF34">
    <property type="entry name" value="SERINE_THREONINE-PROTEIN KINASE YBDM-RELATED"/>
    <property type="match status" value="1"/>
</dbReference>
<comment type="caution">
    <text evidence="10">The sequence shown here is derived from an EMBL/GenBank/DDBJ whole genome shotgun (WGS) entry which is preliminary data.</text>
</comment>
<accession>A0ABQ3XEG2</accession>
<gene>
    <name evidence="10" type="ORF">Aco03nite_052770</name>
</gene>
<dbReference type="Gene3D" id="1.10.510.10">
    <property type="entry name" value="Transferase(Phosphotransferase) domain 1"/>
    <property type="match status" value="1"/>
</dbReference>
<dbReference type="SMART" id="SM00220">
    <property type="entry name" value="S_TKc"/>
    <property type="match status" value="1"/>
</dbReference>
<dbReference type="RefSeq" id="WP_203798872.1">
    <property type="nucleotide sequence ID" value="NZ_BAAAQE010000094.1"/>
</dbReference>
<evidence type="ECO:0000256" key="7">
    <source>
        <dbReference type="SAM" id="MobiDB-lite"/>
    </source>
</evidence>
<dbReference type="Pfam" id="PF00754">
    <property type="entry name" value="F5_F8_type_C"/>
    <property type="match status" value="1"/>
</dbReference>
<dbReference type="Proteomes" id="UP000612282">
    <property type="component" value="Unassembled WGS sequence"/>
</dbReference>
<feature type="binding site" evidence="6">
    <location>
        <position position="49"/>
    </location>
    <ligand>
        <name>ATP</name>
        <dbReference type="ChEBI" id="CHEBI:30616"/>
    </ligand>
</feature>
<keyword evidence="4 6" id="KW-0067">ATP-binding</keyword>
<feature type="domain" description="F5/8 type C" evidence="9">
    <location>
        <begin position="396"/>
        <end position="526"/>
    </location>
</feature>
<dbReference type="SUPFAM" id="SSF49785">
    <property type="entry name" value="Galactose-binding domain-like"/>
    <property type="match status" value="1"/>
</dbReference>
<dbReference type="PANTHER" id="PTHR43289">
    <property type="entry name" value="MITOGEN-ACTIVATED PROTEIN KINASE KINASE KINASE 20-RELATED"/>
    <property type="match status" value="1"/>
</dbReference>
<evidence type="ECO:0000256" key="3">
    <source>
        <dbReference type="ARBA" id="ARBA00022777"/>
    </source>
</evidence>
<evidence type="ECO:0000256" key="5">
    <source>
        <dbReference type="ARBA" id="ARBA00023170"/>
    </source>
</evidence>
<feature type="compositionally biased region" description="Low complexity" evidence="7">
    <location>
        <begin position="373"/>
        <end position="389"/>
    </location>
</feature>
<proteinExistence type="predicted"/>
<dbReference type="InterPro" id="IPR000421">
    <property type="entry name" value="FA58C"/>
</dbReference>
<protein>
    <recommendedName>
        <fullName evidence="12">Non-specific serine/threonine protein kinase</fullName>
    </recommendedName>
</protein>
<keyword evidence="1" id="KW-0808">Transferase</keyword>
<dbReference type="PROSITE" id="PS00107">
    <property type="entry name" value="PROTEIN_KINASE_ATP"/>
    <property type="match status" value="1"/>
</dbReference>